<reference evidence="8" key="2">
    <citation type="submission" date="2020-09" db="EMBL/GenBank/DDBJ databases">
        <authorList>
            <person name="Sun Q."/>
            <person name="Kim S."/>
        </authorList>
    </citation>
    <scope>NUCLEOTIDE SEQUENCE</scope>
    <source>
        <strain evidence="8">KCTC 12711</strain>
    </source>
</reference>
<evidence type="ECO:0000256" key="1">
    <source>
        <dbReference type="ARBA" id="ARBA00006337"/>
    </source>
</evidence>
<dbReference type="InterPro" id="IPR016169">
    <property type="entry name" value="FAD-bd_PCMH_sub2"/>
</dbReference>
<evidence type="ECO:0000259" key="7">
    <source>
        <dbReference type="PROSITE" id="PS51371"/>
    </source>
</evidence>
<evidence type="ECO:0000256" key="3">
    <source>
        <dbReference type="ARBA" id="ARBA00023122"/>
    </source>
</evidence>
<keyword evidence="9" id="KW-1185">Reference proteome</keyword>
<dbReference type="SUPFAM" id="SSF54631">
    <property type="entry name" value="CBS-domain pair"/>
    <property type="match status" value="1"/>
</dbReference>
<dbReference type="SMART" id="SM00116">
    <property type="entry name" value="CBS"/>
    <property type="match status" value="2"/>
</dbReference>
<evidence type="ECO:0000313" key="8">
    <source>
        <dbReference type="EMBL" id="GHA12179.1"/>
    </source>
</evidence>
<dbReference type="SUPFAM" id="SSF56176">
    <property type="entry name" value="FAD-binding/transporter-associated domain-like"/>
    <property type="match status" value="1"/>
</dbReference>
<evidence type="ECO:0000256" key="6">
    <source>
        <dbReference type="PROSITE-ProRule" id="PRU00703"/>
    </source>
</evidence>
<organism evidence="8 9">
    <name type="scientific">Arenicella chitinivorans</name>
    <dbReference type="NCBI Taxonomy" id="1329800"/>
    <lineage>
        <taxon>Bacteria</taxon>
        <taxon>Pseudomonadati</taxon>
        <taxon>Pseudomonadota</taxon>
        <taxon>Gammaproteobacteria</taxon>
        <taxon>Arenicellales</taxon>
        <taxon>Arenicellaceae</taxon>
        <taxon>Arenicella</taxon>
    </lineage>
</organism>
<sequence length="283" mass="32586">MNVSEKPPSTFGQSLKNKLFSWLPQQRAETREDVLENLRQAEEDGIVARDAYDMMQRVMFVSDLQVRDIMVPRSSMAYVEREHSLDQCLDVMVDSGHSRFPVVDNEKDQIIGILLAKDLLHFFDEDNKQRFNLRDLTRPVVFIPESKRLNVLLSEFRENRNHMAIVVDEFGAIAGLVTIEDVLEQIVGNIEDEHDIEDDENLIRTMEDGEVIVKAVLPIDEFNEHFECYLNETNSDTIGGLISQTLGHVPVRGESVDIDQFNFEIIHADSRRIHLIRVHKQAS</sequence>
<dbReference type="GO" id="GO:0050660">
    <property type="term" value="F:flavin adenine dinucleotide binding"/>
    <property type="evidence" value="ECO:0007669"/>
    <property type="project" value="InterPro"/>
</dbReference>
<dbReference type="AlphaFoldDB" id="A0A918RTI1"/>
<protein>
    <recommendedName>
        <fullName evidence="5">Magnesium and cobalt efflux protein CorC</fullName>
    </recommendedName>
</protein>
<dbReference type="FunFam" id="3.10.580.10:FF:000002">
    <property type="entry name" value="Magnesium/cobalt efflux protein CorC"/>
    <property type="match status" value="1"/>
</dbReference>
<keyword evidence="2" id="KW-0677">Repeat</keyword>
<gene>
    <name evidence="8" type="ORF">GCM10008090_22570</name>
</gene>
<dbReference type="PANTHER" id="PTHR22777:SF27">
    <property type="entry name" value="MAGNESIUM AND COBALT EFFLUX PROTEIN CORC"/>
    <property type="match status" value="1"/>
</dbReference>
<evidence type="ECO:0000256" key="4">
    <source>
        <dbReference type="ARBA" id="ARBA00037273"/>
    </source>
</evidence>
<dbReference type="InterPro" id="IPR000644">
    <property type="entry name" value="CBS_dom"/>
</dbReference>
<dbReference type="Pfam" id="PF00571">
    <property type="entry name" value="CBS"/>
    <property type="match status" value="2"/>
</dbReference>
<dbReference type="GO" id="GO:0005886">
    <property type="term" value="C:plasma membrane"/>
    <property type="evidence" value="ECO:0007669"/>
    <property type="project" value="TreeGrafter"/>
</dbReference>
<dbReference type="Pfam" id="PF03471">
    <property type="entry name" value="CorC_HlyC"/>
    <property type="match status" value="1"/>
</dbReference>
<proteinExistence type="inferred from homology"/>
<evidence type="ECO:0000256" key="5">
    <source>
        <dbReference type="ARBA" id="ARBA00040729"/>
    </source>
</evidence>
<comment type="caution">
    <text evidence="8">The sequence shown here is derived from an EMBL/GenBank/DDBJ whole genome shotgun (WGS) entry which is preliminary data.</text>
</comment>
<dbReference type="Gene3D" id="3.30.465.10">
    <property type="match status" value="1"/>
</dbReference>
<dbReference type="PANTHER" id="PTHR22777">
    <property type="entry name" value="HEMOLYSIN-RELATED"/>
    <property type="match status" value="1"/>
</dbReference>
<feature type="domain" description="CBS" evidence="7">
    <location>
        <begin position="70"/>
        <end position="129"/>
    </location>
</feature>
<dbReference type="EMBL" id="BMXA01000003">
    <property type="protein sequence ID" value="GHA12179.1"/>
    <property type="molecule type" value="Genomic_DNA"/>
</dbReference>
<dbReference type="SMART" id="SM01091">
    <property type="entry name" value="CorC_HlyC"/>
    <property type="match status" value="1"/>
</dbReference>
<dbReference type="RefSeq" id="WP_189401046.1">
    <property type="nucleotide sequence ID" value="NZ_BMXA01000003.1"/>
</dbReference>
<dbReference type="PROSITE" id="PS51371">
    <property type="entry name" value="CBS"/>
    <property type="match status" value="2"/>
</dbReference>
<evidence type="ECO:0000313" key="9">
    <source>
        <dbReference type="Proteomes" id="UP000614811"/>
    </source>
</evidence>
<evidence type="ECO:0000256" key="2">
    <source>
        <dbReference type="ARBA" id="ARBA00022737"/>
    </source>
</evidence>
<comment type="similarity">
    <text evidence="1">Belongs to the UPF0053 family.</text>
</comment>
<dbReference type="InterPro" id="IPR044751">
    <property type="entry name" value="Ion_transp-like_CBS"/>
</dbReference>
<dbReference type="InterPro" id="IPR005170">
    <property type="entry name" value="Transptr-assoc_dom"/>
</dbReference>
<dbReference type="Gene3D" id="3.10.580.10">
    <property type="entry name" value="CBS-domain"/>
    <property type="match status" value="1"/>
</dbReference>
<dbReference type="InterPro" id="IPR046342">
    <property type="entry name" value="CBS_dom_sf"/>
</dbReference>
<dbReference type="CDD" id="cd04590">
    <property type="entry name" value="CBS_pair_CorC_HlyC_assoc"/>
    <property type="match status" value="1"/>
</dbReference>
<dbReference type="Proteomes" id="UP000614811">
    <property type="component" value="Unassembled WGS sequence"/>
</dbReference>
<name>A0A918RTI1_9GAMM</name>
<keyword evidence="3 6" id="KW-0129">CBS domain</keyword>
<feature type="domain" description="CBS" evidence="7">
    <location>
        <begin position="136"/>
        <end position="193"/>
    </location>
</feature>
<comment type="function">
    <text evidence="4">Plays a role in the transport of magnesium and cobalt ions.</text>
</comment>
<accession>A0A918RTI1</accession>
<dbReference type="InterPro" id="IPR036318">
    <property type="entry name" value="FAD-bd_PCMH-like_sf"/>
</dbReference>
<reference evidence="8" key="1">
    <citation type="journal article" date="2014" name="Int. J. Syst. Evol. Microbiol.">
        <title>Complete genome sequence of Corynebacterium casei LMG S-19264T (=DSM 44701T), isolated from a smear-ripened cheese.</title>
        <authorList>
            <consortium name="US DOE Joint Genome Institute (JGI-PGF)"/>
            <person name="Walter F."/>
            <person name="Albersmeier A."/>
            <person name="Kalinowski J."/>
            <person name="Ruckert C."/>
        </authorList>
    </citation>
    <scope>NUCLEOTIDE SEQUENCE</scope>
    <source>
        <strain evidence="8">KCTC 12711</strain>
    </source>
</reference>